<evidence type="ECO:0000313" key="3">
    <source>
        <dbReference type="Proteomes" id="UP000249739"/>
    </source>
</evidence>
<name>A0A2W5HSG5_9BACT</name>
<comment type="caution">
    <text evidence="2">The sequence shown here is derived from an EMBL/GenBank/DDBJ whole genome shotgun (WGS) entry which is preliminary data.</text>
</comment>
<dbReference type="Pfam" id="PF09361">
    <property type="entry name" value="Phasin_2"/>
    <property type="match status" value="1"/>
</dbReference>
<gene>
    <name evidence="2" type="ORF">DI586_03205</name>
</gene>
<protein>
    <submittedName>
        <fullName evidence="2">Phasin family domain-containing protein</fullName>
    </submittedName>
</protein>
<dbReference type="Proteomes" id="UP000249739">
    <property type="component" value="Unassembled WGS sequence"/>
</dbReference>
<proteinExistence type="predicted"/>
<evidence type="ECO:0000259" key="1">
    <source>
        <dbReference type="Pfam" id="PF09361"/>
    </source>
</evidence>
<sequence>MASKNTKTNLGKDSSIIPFANFANPQSLESMEKIMNTNKDHFEKFKTEAATSGRQGFEAVMKSGSVFAQGFEQYIKTVTEIAQNAAERQSEAFKQLMACKTLNEVAETQNKIAQDNFEQIMQTASKLSEITIKITQEALEPINEEVSKSVKKASESMAA</sequence>
<organism evidence="2 3">
    <name type="scientific">Micavibrio aeruginosavorus</name>
    <dbReference type="NCBI Taxonomy" id="349221"/>
    <lineage>
        <taxon>Bacteria</taxon>
        <taxon>Pseudomonadati</taxon>
        <taxon>Bdellovibrionota</taxon>
        <taxon>Bdellovibrionia</taxon>
        <taxon>Bdellovibrionales</taxon>
        <taxon>Pseudobdellovibrionaceae</taxon>
        <taxon>Micavibrio</taxon>
    </lineage>
</organism>
<evidence type="ECO:0000313" key="2">
    <source>
        <dbReference type="EMBL" id="PZP56579.1"/>
    </source>
</evidence>
<reference evidence="2 3" key="1">
    <citation type="submission" date="2017-08" db="EMBL/GenBank/DDBJ databases">
        <title>Infants hospitalized years apart are colonized by the same room-sourced microbial strains.</title>
        <authorList>
            <person name="Brooks B."/>
            <person name="Olm M.R."/>
            <person name="Firek B.A."/>
            <person name="Baker R."/>
            <person name="Thomas B.C."/>
            <person name="Morowitz M.J."/>
            <person name="Banfield J.F."/>
        </authorList>
    </citation>
    <scope>NUCLEOTIDE SEQUENCE [LARGE SCALE GENOMIC DNA]</scope>
    <source>
        <strain evidence="2">S2_006_000_R2_64</strain>
    </source>
</reference>
<dbReference type="AlphaFoldDB" id="A0A2W5HSG5"/>
<accession>A0A2W5HSG5</accession>
<dbReference type="EMBL" id="QFOT01000021">
    <property type="protein sequence ID" value="PZP56579.1"/>
    <property type="molecule type" value="Genomic_DNA"/>
</dbReference>
<feature type="domain" description="Phasin" evidence="1">
    <location>
        <begin position="50"/>
        <end position="145"/>
    </location>
</feature>
<dbReference type="InterPro" id="IPR018968">
    <property type="entry name" value="Phasin"/>
</dbReference>